<accession>A0ABU3L101</accession>
<dbReference type="Gene3D" id="2.170.130.10">
    <property type="entry name" value="TonB-dependent receptor, plug domain"/>
    <property type="match status" value="1"/>
</dbReference>
<dbReference type="InterPro" id="IPR023997">
    <property type="entry name" value="TonB-dep_OMP_SusC/RagA_CS"/>
</dbReference>
<dbReference type="PROSITE" id="PS52016">
    <property type="entry name" value="TONB_DEPENDENT_REC_3"/>
    <property type="match status" value="1"/>
</dbReference>
<dbReference type="InterPro" id="IPR037066">
    <property type="entry name" value="Plug_dom_sf"/>
</dbReference>
<keyword evidence="10" id="KW-0732">Signal</keyword>
<evidence type="ECO:0000256" key="10">
    <source>
        <dbReference type="SAM" id="SignalP"/>
    </source>
</evidence>
<evidence type="ECO:0000256" key="2">
    <source>
        <dbReference type="ARBA" id="ARBA00022448"/>
    </source>
</evidence>
<comment type="similarity">
    <text evidence="8 9">Belongs to the TonB-dependent receptor family.</text>
</comment>
<gene>
    <name evidence="13" type="ORF">RQM65_00355</name>
</gene>
<dbReference type="SUPFAM" id="SSF56935">
    <property type="entry name" value="Porins"/>
    <property type="match status" value="1"/>
</dbReference>
<dbReference type="InterPro" id="IPR012910">
    <property type="entry name" value="Plug_dom"/>
</dbReference>
<feature type="chain" id="PRO_5047297899" evidence="10">
    <location>
        <begin position="23"/>
        <end position="1089"/>
    </location>
</feature>
<comment type="caution">
    <text evidence="13">The sequence shown here is derived from an EMBL/GenBank/DDBJ whole genome shotgun (WGS) entry which is preliminary data.</text>
</comment>
<dbReference type="Pfam" id="PF13715">
    <property type="entry name" value="CarbopepD_reg_2"/>
    <property type="match status" value="1"/>
</dbReference>
<dbReference type="SUPFAM" id="SSF49464">
    <property type="entry name" value="Carboxypeptidase regulatory domain-like"/>
    <property type="match status" value="1"/>
</dbReference>
<keyword evidence="5 9" id="KW-0798">TonB box</keyword>
<dbReference type="InterPro" id="IPR036942">
    <property type="entry name" value="Beta-barrel_TonB_sf"/>
</dbReference>
<evidence type="ECO:0000256" key="4">
    <source>
        <dbReference type="ARBA" id="ARBA00022692"/>
    </source>
</evidence>
<keyword evidence="3 8" id="KW-1134">Transmembrane beta strand</keyword>
<dbReference type="InterPro" id="IPR023996">
    <property type="entry name" value="TonB-dep_OMP_SusC/RagA"/>
</dbReference>
<evidence type="ECO:0000256" key="5">
    <source>
        <dbReference type="ARBA" id="ARBA00023077"/>
    </source>
</evidence>
<evidence type="ECO:0000256" key="9">
    <source>
        <dbReference type="RuleBase" id="RU003357"/>
    </source>
</evidence>
<dbReference type="EMBL" id="JAVTTP010000001">
    <property type="protein sequence ID" value="MDT7827113.1"/>
    <property type="molecule type" value="Genomic_DNA"/>
</dbReference>
<comment type="subcellular location">
    <subcellularLocation>
        <location evidence="1 8">Cell outer membrane</location>
        <topology evidence="1 8">Multi-pass membrane protein</topology>
    </subcellularLocation>
</comment>
<reference evidence="13 14" key="1">
    <citation type="submission" date="2023-09" db="EMBL/GenBank/DDBJ databases">
        <title>Novel taxa isolated from Blanes Bay.</title>
        <authorList>
            <person name="Rey-Velasco X."/>
            <person name="Lucena T."/>
        </authorList>
    </citation>
    <scope>NUCLEOTIDE SEQUENCE [LARGE SCALE GENOMIC DNA]</scope>
    <source>
        <strain evidence="13 14">S334</strain>
    </source>
</reference>
<evidence type="ECO:0000256" key="1">
    <source>
        <dbReference type="ARBA" id="ARBA00004571"/>
    </source>
</evidence>
<dbReference type="NCBIfam" id="TIGR04056">
    <property type="entry name" value="OMP_RagA_SusC"/>
    <property type="match status" value="1"/>
</dbReference>
<protein>
    <submittedName>
        <fullName evidence="13">SusC/RagA family TonB-linked outer membrane protein</fullName>
    </submittedName>
</protein>
<dbReference type="InterPro" id="IPR000531">
    <property type="entry name" value="Beta-barrel_TonB"/>
</dbReference>
<dbReference type="Pfam" id="PF00593">
    <property type="entry name" value="TonB_dep_Rec_b-barrel"/>
    <property type="match status" value="1"/>
</dbReference>
<organism evidence="13 14">
    <name type="scientific">Pricia mediterranea</name>
    <dbReference type="NCBI Taxonomy" id="3076079"/>
    <lineage>
        <taxon>Bacteria</taxon>
        <taxon>Pseudomonadati</taxon>
        <taxon>Bacteroidota</taxon>
        <taxon>Flavobacteriia</taxon>
        <taxon>Flavobacteriales</taxon>
        <taxon>Flavobacteriaceae</taxon>
        <taxon>Pricia</taxon>
    </lineage>
</organism>
<proteinExistence type="inferred from homology"/>
<evidence type="ECO:0000256" key="8">
    <source>
        <dbReference type="PROSITE-ProRule" id="PRU01360"/>
    </source>
</evidence>
<keyword evidence="2 8" id="KW-0813">Transport</keyword>
<evidence type="ECO:0000256" key="7">
    <source>
        <dbReference type="ARBA" id="ARBA00023237"/>
    </source>
</evidence>
<evidence type="ECO:0000259" key="11">
    <source>
        <dbReference type="Pfam" id="PF00593"/>
    </source>
</evidence>
<keyword evidence="7 8" id="KW-0998">Cell outer membrane</keyword>
<sequence>MRKKYHWICWMLTIFGVFTVTAQEKTITGTVTDPNNAPLPGVNILVRGTTTGTQTDFDGNYAIQAAEGQTLSFSYIGYATETRNVGNSVTIDLQMAEDAQALDEVVVTALGISREKKSLGYATTELGGGEVDVPGERNVITSLSGKAAGVNITRTNNLGGSTNIVIRGVTSINGNNQALFVVDGVPINNSPGNLTVSYGNGDDQVGTGRGGYDYGNPAADIDPSTIESVNILKGAAATALYGTRASNGAVIITTKKGGKGKLGITLNSGITVGKYDKDTFIEYQKQYGQSYFGALTTGSGSFTDGFRTTTDLDGDGVIDPLPRYNDDASYGPVFDPNLQIFQWDALVEDLPTYLQRSPWLAGANDPSYIFRTAFSTNNSISFAGSGEKTEFRATYSNNIQHGIMPNSEIVTNTLAANAGLELSEKLRVSTSVNYTNTRGKGRNGTGYDGANARNLMTNFRQWWAVNVDLAKLENAYDLTGRNVSWNWSTPAAQNIEFWDTPYWTLYQNAPEDERNRMFGNINFDYKVTDWLTANLRASVDYFDELREQHIAVGSVGIPSFSTFNRSFSEYNYDANLTFDKNFGEDFSLTALLGMNIRRTGTKIIYAQTNGGLIVPDIYAISNSLNPPNPPREDFEKLGVDGVFGSVSLGYKNFLYLDLTGRRDKASTLPIDNNTFFYPSVSTSFVFSSIMDADWLTLGKLRLNYAEVGNFGRAQALATPVLLNEDGAFGSTNLATQSSTLRNPDLKPETTTSYEAGLEMAFVRNRFGLDLAWYKTNSVDQILDVAVSTSTGYSFKFVNSGEIENRGLEVSLFGSPIRTEDFEWKIRANWSKNESEVLSLFEGVDNFEVSSSQTGITFNATKGRPYGTLRGSNYVYHENGQPIVDQENGAYLKSELNEEIGDTNPDWIGGITNTIDYRCLSFRFLIDVRKGGDIYTVDHYYGFGTGLYPETVGTNRLGNPIRNALEDGGGIVFPGVAPDGTPNTVLADVSDAVFSGGLFGDMPQARFVYDGSYVKLREVALTYNFPTDFTDRLGVAGLSLALTGNNLWIIDKNIPYSDPEAGFSAGNTQGIQIGAYPTTKTYGLNLKMEF</sequence>
<evidence type="ECO:0000313" key="14">
    <source>
        <dbReference type="Proteomes" id="UP001250656"/>
    </source>
</evidence>
<feature type="domain" description="TonB-dependent receptor plug" evidence="12">
    <location>
        <begin position="118"/>
        <end position="249"/>
    </location>
</feature>
<dbReference type="Gene3D" id="2.40.170.20">
    <property type="entry name" value="TonB-dependent receptor, beta-barrel domain"/>
    <property type="match status" value="1"/>
</dbReference>
<evidence type="ECO:0000259" key="12">
    <source>
        <dbReference type="Pfam" id="PF07715"/>
    </source>
</evidence>
<dbReference type="InterPro" id="IPR039426">
    <property type="entry name" value="TonB-dep_rcpt-like"/>
</dbReference>
<keyword evidence="4 8" id="KW-0812">Transmembrane</keyword>
<name>A0ABU3L101_9FLAO</name>
<dbReference type="NCBIfam" id="TIGR04057">
    <property type="entry name" value="SusC_RagA_signa"/>
    <property type="match status" value="1"/>
</dbReference>
<keyword evidence="14" id="KW-1185">Reference proteome</keyword>
<evidence type="ECO:0000256" key="3">
    <source>
        <dbReference type="ARBA" id="ARBA00022452"/>
    </source>
</evidence>
<dbReference type="Proteomes" id="UP001250656">
    <property type="component" value="Unassembled WGS sequence"/>
</dbReference>
<keyword evidence="6 8" id="KW-0472">Membrane</keyword>
<dbReference type="Gene3D" id="2.60.40.1120">
    <property type="entry name" value="Carboxypeptidase-like, regulatory domain"/>
    <property type="match status" value="1"/>
</dbReference>
<dbReference type="InterPro" id="IPR008969">
    <property type="entry name" value="CarboxyPept-like_regulatory"/>
</dbReference>
<dbReference type="Pfam" id="PF07715">
    <property type="entry name" value="Plug"/>
    <property type="match status" value="1"/>
</dbReference>
<feature type="domain" description="TonB-dependent receptor-like beta-barrel" evidence="11">
    <location>
        <begin position="475"/>
        <end position="916"/>
    </location>
</feature>
<evidence type="ECO:0000256" key="6">
    <source>
        <dbReference type="ARBA" id="ARBA00023136"/>
    </source>
</evidence>
<evidence type="ECO:0000313" key="13">
    <source>
        <dbReference type="EMBL" id="MDT7827113.1"/>
    </source>
</evidence>
<feature type="signal peptide" evidence="10">
    <location>
        <begin position="1"/>
        <end position="22"/>
    </location>
</feature>
<dbReference type="RefSeq" id="WP_314011915.1">
    <property type="nucleotide sequence ID" value="NZ_JAVTTP010000001.1"/>
</dbReference>